<keyword evidence="2" id="KW-1185">Reference proteome</keyword>
<dbReference type="Proteomes" id="UP000198748">
    <property type="component" value="Unassembled WGS sequence"/>
</dbReference>
<name>A0A1G7PW71_9BACT</name>
<sequence length="145" mass="16589">MPRGIFDAAFDIICYQFYMPDGILVLKWIFSQQFIILVIDRLADRYGDPVIQSFPVPRRIIAPATRSLIHTFTHSLIQNSIIQNSLRKTSHVRRVRWPFAFVELCAAGGAVLHIHKRRFDAAADGRVHAVLPVGFHVNGRNARRE</sequence>
<evidence type="ECO:0000313" key="2">
    <source>
        <dbReference type="Proteomes" id="UP000198748"/>
    </source>
</evidence>
<accession>A0A1G7PW71</accession>
<protein>
    <submittedName>
        <fullName evidence="1">Uncharacterized protein</fullName>
    </submittedName>
</protein>
<proteinExistence type="predicted"/>
<evidence type="ECO:0000313" key="1">
    <source>
        <dbReference type="EMBL" id="SDF90508.1"/>
    </source>
</evidence>
<organism evidence="1 2">
    <name type="scientific">Dyadobacter soli</name>
    <dbReference type="NCBI Taxonomy" id="659014"/>
    <lineage>
        <taxon>Bacteria</taxon>
        <taxon>Pseudomonadati</taxon>
        <taxon>Bacteroidota</taxon>
        <taxon>Cytophagia</taxon>
        <taxon>Cytophagales</taxon>
        <taxon>Spirosomataceae</taxon>
        <taxon>Dyadobacter</taxon>
    </lineage>
</organism>
<gene>
    <name evidence="1" type="ORF">SAMN04487996_113149</name>
</gene>
<dbReference type="AlphaFoldDB" id="A0A1G7PW71"/>
<dbReference type="EMBL" id="FNAN01000013">
    <property type="protein sequence ID" value="SDF90508.1"/>
    <property type="molecule type" value="Genomic_DNA"/>
</dbReference>
<reference evidence="2" key="1">
    <citation type="submission" date="2016-10" db="EMBL/GenBank/DDBJ databases">
        <authorList>
            <person name="Varghese N."/>
            <person name="Submissions S."/>
        </authorList>
    </citation>
    <scope>NUCLEOTIDE SEQUENCE [LARGE SCALE GENOMIC DNA]</scope>
    <source>
        <strain evidence="2">DSM 25329</strain>
    </source>
</reference>